<dbReference type="EMBL" id="MU825878">
    <property type="protein sequence ID" value="KAJ7385926.1"/>
    <property type="molecule type" value="Genomic_DNA"/>
</dbReference>
<dbReference type="OrthoDB" id="5976674at2759"/>
<name>A0A9W9ZQG2_9CNID</name>
<comment type="caution">
    <text evidence="2">The sequence shown here is derived from an EMBL/GenBank/DDBJ whole genome shotgun (WGS) entry which is preliminary data.</text>
</comment>
<gene>
    <name evidence="2" type="ORF">OS493_012254</name>
</gene>
<feature type="region of interest" description="Disordered" evidence="1">
    <location>
        <begin position="36"/>
        <end position="59"/>
    </location>
</feature>
<proteinExistence type="predicted"/>
<evidence type="ECO:0000256" key="1">
    <source>
        <dbReference type="SAM" id="MobiDB-lite"/>
    </source>
</evidence>
<evidence type="ECO:0000313" key="3">
    <source>
        <dbReference type="Proteomes" id="UP001163046"/>
    </source>
</evidence>
<sequence length="166" mass="19272">MNLAYKFKKKTNQELRASGICPEPTELDRLLEEIAERSEASEQSRDEDDNARVKLRKEQEQAKDVRLTAMESLAETKKRTDEDAIKLYGNGEEDQVIFLTPSAGKQPIFIERIVASDTDNDTASVTDRVCERACLMIQSLTLEREQLALWRQERERQEQELHEMRI</sequence>
<protein>
    <submittedName>
        <fullName evidence="2">Uncharacterized protein</fullName>
    </submittedName>
</protein>
<reference evidence="2" key="1">
    <citation type="submission" date="2023-01" db="EMBL/GenBank/DDBJ databases">
        <title>Genome assembly of the deep-sea coral Lophelia pertusa.</title>
        <authorList>
            <person name="Herrera S."/>
            <person name="Cordes E."/>
        </authorList>
    </citation>
    <scope>NUCLEOTIDE SEQUENCE</scope>
    <source>
        <strain evidence="2">USNM1676648</strain>
        <tissue evidence="2">Polyp</tissue>
    </source>
</reference>
<organism evidence="2 3">
    <name type="scientific">Desmophyllum pertusum</name>
    <dbReference type="NCBI Taxonomy" id="174260"/>
    <lineage>
        <taxon>Eukaryota</taxon>
        <taxon>Metazoa</taxon>
        <taxon>Cnidaria</taxon>
        <taxon>Anthozoa</taxon>
        <taxon>Hexacorallia</taxon>
        <taxon>Scleractinia</taxon>
        <taxon>Caryophylliina</taxon>
        <taxon>Caryophylliidae</taxon>
        <taxon>Desmophyllum</taxon>
    </lineage>
</organism>
<accession>A0A9W9ZQG2</accession>
<evidence type="ECO:0000313" key="2">
    <source>
        <dbReference type="EMBL" id="KAJ7385926.1"/>
    </source>
</evidence>
<dbReference type="AlphaFoldDB" id="A0A9W9ZQG2"/>
<keyword evidence="3" id="KW-1185">Reference proteome</keyword>
<dbReference type="Proteomes" id="UP001163046">
    <property type="component" value="Unassembled WGS sequence"/>
</dbReference>